<dbReference type="Proteomes" id="UP000809137">
    <property type="component" value="Unassembled WGS sequence"/>
</dbReference>
<organism evidence="1 2">
    <name type="scientific">Pantoea eucrina</name>
    <dbReference type="NCBI Taxonomy" id="472693"/>
    <lineage>
        <taxon>Bacteria</taxon>
        <taxon>Pseudomonadati</taxon>
        <taxon>Pseudomonadota</taxon>
        <taxon>Gammaproteobacteria</taxon>
        <taxon>Enterobacterales</taxon>
        <taxon>Erwiniaceae</taxon>
        <taxon>Pantoea</taxon>
    </lineage>
</organism>
<keyword evidence="1" id="KW-0456">Lyase</keyword>
<protein>
    <submittedName>
        <fullName evidence="1">Phosphonate C-P lyase system protein PhnH</fullName>
    </submittedName>
</protein>
<accession>A0ABS1Z5R8</accession>
<dbReference type="EMBL" id="JAFCXS010000006">
    <property type="protein sequence ID" value="MBM0747741.1"/>
    <property type="molecule type" value="Genomic_DNA"/>
</dbReference>
<evidence type="ECO:0000313" key="1">
    <source>
        <dbReference type="EMBL" id="MBM0747741.1"/>
    </source>
</evidence>
<dbReference type="Gene3D" id="3.40.50.11310">
    <property type="entry name" value="Bacterial phosphonate metabolism protein PhnH"/>
    <property type="match status" value="1"/>
</dbReference>
<name>A0ABS1Z5R8_9GAMM</name>
<dbReference type="Pfam" id="PF05845">
    <property type="entry name" value="PhnH"/>
    <property type="match status" value="1"/>
</dbReference>
<dbReference type="InterPro" id="IPR038058">
    <property type="entry name" value="PhnH-like_sp"/>
</dbReference>
<evidence type="ECO:0000313" key="2">
    <source>
        <dbReference type="Proteomes" id="UP000809137"/>
    </source>
</evidence>
<dbReference type="InterPro" id="IPR008772">
    <property type="entry name" value="Phosphonate_metab_PhnH"/>
</dbReference>
<dbReference type="GeneID" id="84691684"/>
<comment type="caution">
    <text evidence="1">The sequence shown here is derived from an EMBL/GenBank/DDBJ whole genome shotgun (WGS) entry which is preliminary data.</text>
</comment>
<gene>
    <name evidence="1" type="ORF">JJB79_09975</name>
</gene>
<keyword evidence="2" id="KW-1185">Reference proteome</keyword>
<sequence>MTLLASFHYSVADAQQASRRVHKAISEPGVIVSLPLMPGQRELSSAASALLLTREEGADTLWLDPQIDSAALRSTLHFCTGMPLVSACNASLALSHARANPDPATLMARQAAAGHNRTLIIELPGLNGGLTLRLSGDGLRETRAVAPQLPPAVLAYLREHPHPGRQRSDLIFTCGETLMALPHTVRVAVC</sequence>
<proteinExistence type="predicted"/>
<dbReference type="GO" id="GO:0016829">
    <property type="term" value="F:lyase activity"/>
    <property type="evidence" value="ECO:0007669"/>
    <property type="project" value="UniProtKB-KW"/>
</dbReference>
<reference evidence="1 2" key="1">
    <citation type="submission" date="2021-01" db="EMBL/GenBank/DDBJ databases">
        <title>Complete genome sequence of Pantoea eucrina OB49, a heavy metal tolerant bacterium with PGPR potential isolated from wheat in Algeria.</title>
        <authorList>
            <person name="Lekired A."/>
            <person name="Ouzari I.H."/>
        </authorList>
    </citation>
    <scope>NUCLEOTIDE SEQUENCE [LARGE SCALE GENOMIC DNA]</scope>
    <source>
        <strain evidence="1 2">OB49</strain>
    </source>
</reference>
<dbReference type="RefSeq" id="WP_039385249.1">
    <property type="nucleotide sequence ID" value="NZ_CP083448.1"/>
</dbReference>
<dbReference type="SUPFAM" id="SSF159709">
    <property type="entry name" value="PhnH-like"/>
    <property type="match status" value="1"/>
</dbReference>